<proteinExistence type="predicted"/>
<dbReference type="Gene3D" id="1.25.10.10">
    <property type="entry name" value="Leucine-rich Repeat Variant"/>
    <property type="match status" value="1"/>
</dbReference>
<dbReference type="SUPFAM" id="SSF48371">
    <property type="entry name" value="ARM repeat"/>
    <property type="match status" value="1"/>
</dbReference>
<keyword evidence="2" id="KW-1185">Reference proteome</keyword>
<gene>
    <name evidence="1" type="ORF">DM01DRAFT_1407137</name>
</gene>
<dbReference type="Proteomes" id="UP000242146">
    <property type="component" value="Unassembled WGS sequence"/>
</dbReference>
<dbReference type="Pfam" id="PF10508">
    <property type="entry name" value="Proteasom_PSMB"/>
    <property type="match status" value="1"/>
</dbReference>
<evidence type="ECO:0000313" key="2">
    <source>
        <dbReference type="Proteomes" id="UP000242146"/>
    </source>
</evidence>
<evidence type="ECO:0008006" key="3">
    <source>
        <dbReference type="Google" id="ProtNLM"/>
    </source>
</evidence>
<dbReference type="PANTHER" id="PTHR13554:SF10">
    <property type="entry name" value="26S PROTEASOME NON-ATPASE REGULATORY SUBUNIT 5"/>
    <property type="match status" value="1"/>
</dbReference>
<dbReference type="PANTHER" id="PTHR13554">
    <property type="entry name" value="26S PROTEASOME NON-ATPASE REGULATORY SUBUNIT 5-RELATED"/>
    <property type="match status" value="1"/>
</dbReference>
<accession>A0A1X2GJI2</accession>
<dbReference type="AlphaFoldDB" id="A0A1X2GJI2"/>
<organism evidence="1 2">
    <name type="scientific">Hesseltinella vesiculosa</name>
    <dbReference type="NCBI Taxonomy" id="101127"/>
    <lineage>
        <taxon>Eukaryota</taxon>
        <taxon>Fungi</taxon>
        <taxon>Fungi incertae sedis</taxon>
        <taxon>Mucoromycota</taxon>
        <taxon>Mucoromycotina</taxon>
        <taxon>Mucoromycetes</taxon>
        <taxon>Mucorales</taxon>
        <taxon>Cunninghamellaceae</taxon>
        <taxon>Hesseltinella</taxon>
    </lineage>
</organism>
<dbReference type="InterPro" id="IPR016024">
    <property type="entry name" value="ARM-type_fold"/>
</dbReference>
<dbReference type="GO" id="GO:0005829">
    <property type="term" value="C:cytosol"/>
    <property type="evidence" value="ECO:0007669"/>
    <property type="project" value="TreeGrafter"/>
</dbReference>
<dbReference type="OrthoDB" id="10250600at2759"/>
<dbReference type="STRING" id="101127.A0A1X2GJI2"/>
<dbReference type="InterPro" id="IPR011989">
    <property type="entry name" value="ARM-like"/>
</dbReference>
<reference evidence="1 2" key="1">
    <citation type="submission" date="2016-07" db="EMBL/GenBank/DDBJ databases">
        <title>Pervasive Adenine N6-methylation of Active Genes in Fungi.</title>
        <authorList>
            <consortium name="DOE Joint Genome Institute"/>
            <person name="Mondo S.J."/>
            <person name="Dannebaum R.O."/>
            <person name="Kuo R.C."/>
            <person name="Labutti K."/>
            <person name="Haridas S."/>
            <person name="Kuo A."/>
            <person name="Salamov A."/>
            <person name="Ahrendt S.R."/>
            <person name="Lipzen A."/>
            <person name="Sullivan W."/>
            <person name="Andreopoulos W.B."/>
            <person name="Clum A."/>
            <person name="Lindquist E."/>
            <person name="Daum C."/>
            <person name="Ramamoorthy G.K."/>
            <person name="Gryganskyi A."/>
            <person name="Culley D."/>
            <person name="Magnuson J.K."/>
            <person name="James T.Y."/>
            <person name="O'Malley M.A."/>
            <person name="Stajich J.E."/>
            <person name="Spatafora J.W."/>
            <person name="Visel A."/>
            <person name="Grigoriev I.V."/>
        </authorList>
    </citation>
    <scope>NUCLEOTIDE SEQUENCE [LARGE SCALE GENOMIC DNA]</scope>
    <source>
        <strain evidence="1 2">NRRL 3301</strain>
    </source>
</reference>
<dbReference type="InterPro" id="IPR019538">
    <property type="entry name" value="PSMD5"/>
</dbReference>
<name>A0A1X2GJI2_9FUNG</name>
<protein>
    <recommendedName>
        <fullName evidence="3">ARM repeat-containing protein</fullName>
    </recommendedName>
</protein>
<comment type="caution">
    <text evidence="1">The sequence shown here is derived from an EMBL/GenBank/DDBJ whole genome shotgun (WGS) entry which is preliminary data.</text>
</comment>
<sequence>MPVPTSADIYQTLHSHQSLDDKLAQVQVFTASLSDNMTLEEADEILQVLPPGVLYGSLTLAADTEANVPLVKTLCKLISKVYRPVPYPAIVEDQSFDYLQAGLRHFMPDIRYLAVKLVGKCTEEPEDAVDMINSPLLPLVIATLGFQEAYVAHKAADVLYNVCAVDEECLEEFFASEAINLLKQLVHIHGTMAFRVYDLMVRIGGISEAALKRSEKCGVLYRLKNEMNSPDTMIRLNAIESTNELISTCQSVPALMRMGILQELSLAMDGDDDVTNIDAILIKCAALKLFGRLYSLPTVYKTDVESEFHFLDRLPSFICSDAGNVQEVSLAVVGLVGSHPPGLEALLSHPQIMTNFYLVTDRSIGIIKATTIQTLAKIIGVTSPGLPDEQKVNDMTEKIYRDITTQPDSLKNMLVNVKQPVDHVRLAAYSFLEAVASHPWGVQEFAREFELLGYLLDRTNTHEQQWQEWKFSVVKQLVQLGSEDTLGRHYAMLQQYERQGPYYRPGQVTTAMKSG</sequence>
<dbReference type="EMBL" id="MCGT01000012">
    <property type="protein sequence ID" value="ORX55107.1"/>
    <property type="molecule type" value="Genomic_DNA"/>
</dbReference>
<dbReference type="GO" id="GO:0043248">
    <property type="term" value="P:proteasome assembly"/>
    <property type="evidence" value="ECO:0007669"/>
    <property type="project" value="InterPro"/>
</dbReference>
<evidence type="ECO:0000313" key="1">
    <source>
        <dbReference type="EMBL" id="ORX55107.1"/>
    </source>
</evidence>